<organism evidence="1 2">
    <name type="scientific">Pinibacter soli</name>
    <dbReference type="NCBI Taxonomy" id="3044211"/>
    <lineage>
        <taxon>Bacteria</taxon>
        <taxon>Pseudomonadati</taxon>
        <taxon>Bacteroidota</taxon>
        <taxon>Chitinophagia</taxon>
        <taxon>Chitinophagales</taxon>
        <taxon>Chitinophagaceae</taxon>
        <taxon>Pinibacter</taxon>
    </lineage>
</organism>
<dbReference type="RefSeq" id="WP_282335408.1">
    <property type="nucleotide sequence ID" value="NZ_JASBRG010000007.1"/>
</dbReference>
<dbReference type="Proteomes" id="UP001226434">
    <property type="component" value="Unassembled WGS sequence"/>
</dbReference>
<dbReference type="EMBL" id="JASBRG010000007">
    <property type="protein sequence ID" value="MDI3321298.1"/>
    <property type="molecule type" value="Genomic_DNA"/>
</dbReference>
<accession>A0ABT6RFJ8</accession>
<reference evidence="1 2" key="1">
    <citation type="submission" date="2023-05" db="EMBL/GenBank/DDBJ databases">
        <title>Genome sequence of Pinibacter sp. MAH-24.</title>
        <authorList>
            <person name="Huq M.A."/>
        </authorList>
    </citation>
    <scope>NUCLEOTIDE SEQUENCE [LARGE SCALE GENOMIC DNA]</scope>
    <source>
        <strain evidence="1 2">MAH-24</strain>
    </source>
</reference>
<keyword evidence="2" id="KW-1185">Reference proteome</keyword>
<name>A0ABT6RFJ8_9BACT</name>
<evidence type="ECO:0000313" key="2">
    <source>
        <dbReference type="Proteomes" id="UP001226434"/>
    </source>
</evidence>
<proteinExistence type="predicted"/>
<evidence type="ECO:0000313" key="1">
    <source>
        <dbReference type="EMBL" id="MDI3321298.1"/>
    </source>
</evidence>
<sequence length="344" mass="36697">MTSTSMENTIRTKDWVLSVLIIFLAVACQSKKDNIVVHKPDIYMSGYMNFPGGLGNSAGYWKNGTPIKLDSGQNAIDIAVVGSDVYVAGNAGYNLPGGGSSTEAVYWKNGVLRRLGNAPSQANSIVVSGSDVYVAGIAMINGNYVAAYWKNGAIVSLGNSPYSTANAIAVTNDGNIYVVGTAGNYGTLAAYWKNGTLHLLENSTHSFAKSILIYNNDVYIAGTIDVTTITRGAVYWKNDARHSLYLPTPADSTITTTDATGIAFIGNDMNVAGYVDNHFAVCWKNGKMTFLNNPANYMNTTGNRNAILASDSSIYISFNTADYWKDGSVVHVGNGYATSITVVK</sequence>
<comment type="caution">
    <text evidence="1">The sequence shown here is derived from an EMBL/GenBank/DDBJ whole genome shotgun (WGS) entry which is preliminary data.</text>
</comment>
<protein>
    <submittedName>
        <fullName evidence="1">Uncharacterized protein</fullName>
    </submittedName>
</protein>
<dbReference type="SUPFAM" id="SSF63825">
    <property type="entry name" value="YWTD domain"/>
    <property type="match status" value="1"/>
</dbReference>
<gene>
    <name evidence="1" type="ORF">QJ048_15995</name>
</gene>